<evidence type="ECO:0000313" key="4">
    <source>
        <dbReference type="Proteomes" id="UP001148838"/>
    </source>
</evidence>
<dbReference type="EMBL" id="JAJSOF020000001">
    <property type="protein sequence ID" value="KAJ4450595.1"/>
    <property type="molecule type" value="Genomic_DNA"/>
</dbReference>
<protein>
    <recommendedName>
        <fullName evidence="2">HTH psq-type domain-containing protein</fullName>
    </recommendedName>
</protein>
<dbReference type="Proteomes" id="UP001148838">
    <property type="component" value="Unassembled WGS sequence"/>
</dbReference>
<evidence type="ECO:0000256" key="1">
    <source>
        <dbReference type="SAM" id="MobiDB-lite"/>
    </source>
</evidence>
<organism evidence="3 4">
    <name type="scientific">Periplaneta americana</name>
    <name type="common">American cockroach</name>
    <name type="synonym">Blatta americana</name>
    <dbReference type="NCBI Taxonomy" id="6978"/>
    <lineage>
        <taxon>Eukaryota</taxon>
        <taxon>Metazoa</taxon>
        <taxon>Ecdysozoa</taxon>
        <taxon>Arthropoda</taxon>
        <taxon>Hexapoda</taxon>
        <taxon>Insecta</taxon>
        <taxon>Pterygota</taxon>
        <taxon>Neoptera</taxon>
        <taxon>Polyneoptera</taxon>
        <taxon>Dictyoptera</taxon>
        <taxon>Blattodea</taxon>
        <taxon>Blattoidea</taxon>
        <taxon>Blattidae</taxon>
        <taxon>Blattinae</taxon>
        <taxon>Periplaneta</taxon>
    </lineage>
</organism>
<dbReference type="Pfam" id="PF05225">
    <property type="entry name" value="HTH_psq"/>
    <property type="match status" value="1"/>
</dbReference>
<evidence type="ECO:0000259" key="2">
    <source>
        <dbReference type="Pfam" id="PF05225"/>
    </source>
</evidence>
<feature type="region of interest" description="Disordered" evidence="1">
    <location>
        <begin position="1"/>
        <end position="61"/>
    </location>
</feature>
<accession>A0ABQ8TV19</accession>
<feature type="domain" description="HTH psq-type" evidence="2">
    <location>
        <begin position="415"/>
        <end position="450"/>
    </location>
</feature>
<gene>
    <name evidence="3" type="ORF">ANN_02021</name>
</gene>
<sequence>MSGDSNRDEADLEEIKNKDSDDEYENGQCEENYDSDDDNEYDDENCEYCDEDNSNGDENNEDNKILLTIVIHDNEDKEKKDIGDINNEDKGNSNISDYDDADKDCGDGEDENNKYAIRKVQDNKQGLELNGLHQLLVYADDVNMLGENPQTIRENTEILLEASKTIGLEANPEKTNWTLTLKEVHRLRVFENKVVRKIFEAKRAEVTGEWRKLHNAELGALYPSPDIIRNIKSRRLRWVGHVARMGESRNAYRVLVGTSIRQNASYEVYEEVGCVSSDGSTRRADIIIIDRQKDKGVILDPTIRFEMHEQQPQEELKPGSDGASFCDGFKVAVLMAALPAHLLAPVLATVMVVVHTELALFTVQIGKSSAASSVANIHDQKETKPLQTSRKIARNLPSKSSKLAIHGATRAHYFREALRNAIEPVRSGIGLNEAAKKFGVLKATLASRNKYPVEGKVFFGPRPVLGEAICNNIREMTHTCF</sequence>
<feature type="compositionally biased region" description="Acidic residues" evidence="1">
    <location>
        <begin position="31"/>
        <end position="60"/>
    </location>
</feature>
<name>A0ABQ8TV19_PERAM</name>
<feature type="compositionally biased region" description="Basic and acidic residues" evidence="1">
    <location>
        <begin position="80"/>
        <end position="91"/>
    </location>
</feature>
<proteinExistence type="predicted"/>
<feature type="compositionally biased region" description="Basic and acidic residues" evidence="1">
    <location>
        <begin position="1"/>
        <end position="19"/>
    </location>
</feature>
<reference evidence="3 4" key="1">
    <citation type="journal article" date="2022" name="Allergy">
        <title>Genome assembly and annotation of Periplaneta americana reveal a comprehensive cockroach allergen profile.</title>
        <authorList>
            <person name="Wang L."/>
            <person name="Xiong Q."/>
            <person name="Saelim N."/>
            <person name="Wang L."/>
            <person name="Nong W."/>
            <person name="Wan A.T."/>
            <person name="Shi M."/>
            <person name="Liu X."/>
            <person name="Cao Q."/>
            <person name="Hui J.H.L."/>
            <person name="Sookrung N."/>
            <person name="Leung T.F."/>
            <person name="Tungtrongchitr A."/>
            <person name="Tsui S.K.W."/>
        </authorList>
    </citation>
    <scope>NUCLEOTIDE SEQUENCE [LARGE SCALE GENOMIC DNA]</scope>
    <source>
        <strain evidence="3">PWHHKU_190912</strain>
    </source>
</reference>
<comment type="caution">
    <text evidence="3">The sequence shown here is derived from an EMBL/GenBank/DDBJ whole genome shotgun (WGS) entry which is preliminary data.</text>
</comment>
<keyword evidence="4" id="KW-1185">Reference proteome</keyword>
<feature type="compositionally biased region" description="Acidic residues" evidence="1">
    <location>
        <begin position="97"/>
        <end position="109"/>
    </location>
</feature>
<feature type="region of interest" description="Disordered" evidence="1">
    <location>
        <begin position="80"/>
        <end position="109"/>
    </location>
</feature>
<dbReference type="InterPro" id="IPR007889">
    <property type="entry name" value="HTH_Psq"/>
</dbReference>
<evidence type="ECO:0000313" key="3">
    <source>
        <dbReference type="EMBL" id="KAJ4450595.1"/>
    </source>
</evidence>